<evidence type="ECO:0008006" key="3">
    <source>
        <dbReference type="Google" id="ProtNLM"/>
    </source>
</evidence>
<dbReference type="Proteomes" id="UP000668068">
    <property type="component" value="Unassembled WGS sequence"/>
</dbReference>
<dbReference type="AlphaFoldDB" id="A0AAW4IXW7"/>
<gene>
    <name evidence="1" type="ORF">JJB47_11855</name>
</gene>
<name>A0AAW4IXW7_CLOPF</name>
<sequence>MENIKKDEWLHEEFGIKVNNRYICIRKNDDRIVGQILNFSPRSNIAIKCEDGLHIIPYKEILELRPLPIEKERFKVGDYFELKQECIVGDLVVNNIIATTIFYKGINGIIYYVDKDYIYVNGNQYGKFRIEKRRL</sequence>
<evidence type="ECO:0000313" key="2">
    <source>
        <dbReference type="Proteomes" id="UP000668068"/>
    </source>
</evidence>
<accession>A0AAW4IXW7</accession>
<dbReference type="RefSeq" id="WP_208340845.1">
    <property type="nucleotide sequence ID" value="NZ_JAENQO010000007.1"/>
</dbReference>
<proteinExistence type="predicted"/>
<reference evidence="1" key="1">
    <citation type="submission" date="2020-12" db="EMBL/GenBank/DDBJ databases">
        <title>Comparative genomics of Clostridium perfringens reveals patterns of host-associated phylogenetic clades and virulence factors.</title>
        <authorList>
            <person name="Smith A.H."/>
            <person name="Geier R."/>
        </authorList>
    </citation>
    <scope>NUCLEOTIDE SEQUENCE</scope>
    <source>
        <strain evidence="1">CHD30677R</strain>
    </source>
</reference>
<protein>
    <recommendedName>
        <fullName evidence="3">DUF2642 domain-containing protein</fullName>
    </recommendedName>
</protein>
<dbReference type="EMBL" id="JAENQP010000007">
    <property type="protein sequence ID" value="MBO3359466.1"/>
    <property type="molecule type" value="Genomic_DNA"/>
</dbReference>
<organism evidence="1 2">
    <name type="scientific">Clostridium perfringens</name>
    <dbReference type="NCBI Taxonomy" id="1502"/>
    <lineage>
        <taxon>Bacteria</taxon>
        <taxon>Bacillati</taxon>
        <taxon>Bacillota</taxon>
        <taxon>Clostridia</taxon>
        <taxon>Eubacteriales</taxon>
        <taxon>Clostridiaceae</taxon>
        <taxon>Clostridium</taxon>
    </lineage>
</organism>
<comment type="caution">
    <text evidence="1">The sequence shown here is derived from an EMBL/GenBank/DDBJ whole genome shotgun (WGS) entry which is preliminary data.</text>
</comment>
<evidence type="ECO:0000313" key="1">
    <source>
        <dbReference type="EMBL" id="MBO3359466.1"/>
    </source>
</evidence>